<keyword evidence="3" id="KW-1185">Reference proteome</keyword>
<dbReference type="AlphaFoldDB" id="A0A2U3DCT4"/>
<feature type="transmembrane region" description="Helical" evidence="1">
    <location>
        <begin position="23"/>
        <end position="44"/>
    </location>
</feature>
<evidence type="ECO:0000256" key="1">
    <source>
        <dbReference type="SAM" id="Phobius"/>
    </source>
</evidence>
<dbReference type="InterPro" id="IPR007047">
    <property type="entry name" value="Flp_Fap"/>
</dbReference>
<organism evidence="2 3">
    <name type="scientific">Sulfoacidibacillus thermotolerans</name>
    <name type="common">Acidibacillus sulfuroxidans</name>
    <dbReference type="NCBI Taxonomy" id="1765684"/>
    <lineage>
        <taxon>Bacteria</taxon>
        <taxon>Bacillati</taxon>
        <taxon>Bacillota</taxon>
        <taxon>Bacilli</taxon>
        <taxon>Bacillales</taxon>
        <taxon>Alicyclobacillaceae</taxon>
        <taxon>Sulfoacidibacillus</taxon>
    </lineage>
</organism>
<accession>A0A2U3DCT4</accession>
<evidence type="ECO:0000313" key="2">
    <source>
        <dbReference type="EMBL" id="PWI59094.1"/>
    </source>
</evidence>
<protein>
    <recommendedName>
        <fullName evidence="4">Pilus assembly protein</fullName>
    </recommendedName>
</protein>
<dbReference type="Proteomes" id="UP000245380">
    <property type="component" value="Unassembled WGS sequence"/>
</dbReference>
<dbReference type="EMBL" id="MPDK01000001">
    <property type="protein sequence ID" value="PWI59094.1"/>
    <property type="molecule type" value="Genomic_DNA"/>
</dbReference>
<dbReference type="RefSeq" id="WP_109429176.1">
    <property type="nucleotide sequence ID" value="NZ_MPDK01000001.1"/>
</dbReference>
<name>A0A2U3DCT4_SULT2</name>
<comment type="caution">
    <text evidence="2">The sequence shown here is derived from an EMBL/GenBank/DDBJ whole genome shotgun (WGS) entry which is preliminary data.</text>
</comment>
<dbReference type="Pfam" id="PF04964">
    <property type="entry name" value="Flp_Fap"/>
    <property type="match status" value="1"/>
</dbReference>
<proteinExistence type="predicted"/>
<sequence length="59" mass="6291">MGWPSKKKGGDVHQIAREEGQALVEYALILALVAVVAIVVLTTLGGDIKTEFTNIANQL</sequence>
<evidence type="ECO:0008006" key="4">
    <source>
        <dbReference type="Google" id="ProtNLM"/>
    </source>
</evidence>
<keyword evidence="1" id="KW-0472">Membrane</keyword>
<reference evidence="2 3" key="1">
    <citation type="submission" date="2016-11" db="EMBL/GenBank/DDBJ databases">
        <title>Comparative genomics of Acidibacillus ferroxidans species.</title>
        <authorList>
            <person name="Oliveira G."/>
            <person name="Nunes G."/>
            <person name="Oliveira R."/>
            <person name="Araujo F."/>
            <person name="Salim A."/>
            <person name="Scholte L."/>
            <person name="Morais D."/>
            <person name="Nancucheo I."/>
            <person name="Johnson D.B."/>
            <person name="Grail B."/>
            <person name="Bittencourt J."/>
            <person name="Valadares R."/>
        </authorList>
    </citation>
    <scope>NUCLEOTIDE SEQUENCE [LARGE SCALE GENOMIC DNA]</scope>
    <source>
        <strain evidence="2 3">Y002</strain>
    </source>
</reference>
<keyword evidence="1" id="KW-0812">Transmembrane</keyword>
<evidence type="ECO:0000313" key="3">
    <source>
        <dbReference type="Proteomes" id="UP000245380"/>
    </source>
</evidence>
<gene>
    <name evidence="2" type="ORF">BM613_00285</name>
</gene>
<keyword evidence="1" id="KW-1133">Transmembrane helix</keyword>